<dbReference type="PANTHER" id="PTHR21355:SF0">
    <property type="entry name" value="G-PROTEIN COUPLED RECEPTOR-ASSOCIATED PROTEIN LMBRD2"/>
    <property type="match status" value="1"/>
</dbReference>
<feature type="transmembrane region" description="Helical" evidence="6">
    <location>
        <begin position="195"/>
        <end position="220"/>
    </location>
</feature>
<comment type="subcellular location">
    <subcellularLocation>
        <location evidence="1">Membrane</location>
        <topology evidence="1">Multi-pass membrane protein</topology>
    </subcellularLocation>
</comment>
<evidence type="ECO:0000256" key="4">
    <source>
        <dbReference type="ARBA" id="ARBA00022989"/>
    </source>
</evidence>
<evidence type="ECO:0000256" key="2">
    <source>
        <dbReference type="ARBA" id="ARBA00010487"/>
    </source>
</evidence>
<keyword evidence="5 6" id="KW-0472">Membrane</keyword>
<sequence length="359" mass="41428">DIAYASKKVEFDDPLRPIVDKLMEKCPLALEERNVNDDEDQPAEITNAHLVSLHARIKSAVKVSSRTQAQYHFLLQKAFLYQDIISNSNSVDRVSGWDCGVDTDGTARRETYVANPFSTSKFKSATFDVREGRYKDLRLSIYWWWYCRIRPIWFRLLSLVFVAASLALIWSESTFQIESDPPLSVPALLLQSPTIGYATLELVSIGFILYMCTCAYWTLFQIKVFDFYQMVPEHNTDEGSLLFVGAYLWYTLYRTCLLDPARENQCELPVAYVEEGFLWVFWSIVYWTMFNLTWFIIPIMQSWIRCGEFKLGAKLWQAVKENLIYYAVVGGLGLVLLIYTLVVVQIDKYGELQGVLAGE</sequence>
<dbReference type="Proteomes" id="UP000269721">
    <property type="component" value="Unassembled WGS sequence"/>
</dbReference>
<feature type="transmembrane region" description="Helical" evidence="6">
    <location>
        <begin position="324"/>
        <end position="344"/>
    </location>
</feature>
<evidence type="ECO:0000256" key="5">
    <source>
        <dbReference type="ARBA" id="ARBA00023136"/>
    </source>
</evidence>
<reference evidence="8" key="1">
    <citation type="journal article" date="2018" name="Nat. Microbiol.">
        <title>Leveraging single-cell genomics to expand the fungal tree of life.</title>
        <authorList>
            <person name="Ahrendt S.R."/>
            <person name="Quandt C.A."/>
            <person name="Ciobanu D."/>
            <person name="Clum A."/>
            <person name="Salamov A."/>
            <person name="Andreopoulos B."/>
            <person name="Cheng J.F."/>
            <person name="Woyke T."/>
            <person name="Pelin A."/>
            <person name="Henrissat B."/>
            <person name="Reynolds N.K."/>
            <person name="Benny G.L."/>
            <person name="Smith M.E."/>
            <person name="James T.Y."/>
            <person name="Grigoriev I.V."/>
        </authorList>
    </citation>
    <scope>NUCLEOTIDE SEQUENCE [LARGE SCALE GENOMIC DNA]</scope>
</reference>
<feature type="transmembrane region" description="Helical" evidence="6">
    <location>
        <begin position="152"/>
        <end position="171"/>
    </location>
</feature>
<feature type="non-terminal residue" evidence="7">
    <location>
        <position position="1"/>
    </location>
</feature>
<dbReference type="EMBL" id="ML001255">
    <property type="protein sequence ID" value="RKO83422.1"/>
    <property type="molecule type" value="Genomic_DNA"/>
</dbReference>
<evidence type="ECO:0008006" key="9">
    <source>
        <dbReference type="Google" id="ProtNLM"/>
    </source>
</evidence>
<keyword evidence="8" id="KW-1185">Reference proteome</keyword>
<evidence type="ECO:0000256" key="1">
    <source>
        <dbReference type="ARBA" id="ARBA00004141"/>
    </source>
</evidence>
<proteinExistence type="inferred from homology"/>
<keyword evidence="4 6" id="KW-1133">Transmembrane helix</keyword>
<evidence type="ECO:0000313" key="8">
    <source>
        <dbReference type="Proteomes" id="UP000269721"/>
    </source>
</evidence>
<dbReference type="InterPro" id="IPR051584">
    <property type="entry name" value="GPCR-associated_LMBR1"/>
</dbReference>
<dbReference type="GO" id="GO:0016020">
    <property type="term" value="C:membrane"/>
    <property type="evidence" value="ECO:0007669"/>
    <property type="project" value="UniProtKB-SubCell"/>
</dbReference>
<accession>A0A4P9VW94</accession>
<feature type="transmembrane region" description="Helical" evidence="6">
    <location>
        <begin position="277"/>
        <end position="304"/>
    </location>
</feature>
<gene>
    <name evidence="7" type="ORF">BDK51DRAFT_35138</name>
</gene>
<protein>
    <recommendedName>
        <fullName evidence="9">LMBR1-like membrane protein-domain-containing protein</fullName>
    </recommendedName>
</protein>
<comment type="similarity">
    <text evidence="2">Belongs to the LIMR family.</text>
</comment>
<dbReference type="Pfam" id="PF04791">
    <property type="entry name" value="LMBR1"/>
    <property type="match status" value="2"/>
</dbReference>
<dbReference type="OrthoDB" id="2154833at2759"/>
<name>A0A4P9VW94_9FUNG</name>
<dbReference type="InterPro" id="IPR006876">
    <property type="entry name" value="LMBR1-like_membr_prot"/>
</dbReference>
<evidence type="ECO:0000256" key="6">
    <source>
        <dbReference type="SAM" id="Phobius"/>
    </source>
</evidence>
<dbReference type="PANTHER" id="PTHR21355">
    <property type="entry name" value="G-PROTEIN COUPLED RECEPTOR-ASSOCIATED PROTEIN LMBRD2"/>
    <property type="match status" value="1"/>
</dbReference>
<evidence type="ECO:0000256" key="3">
    <source>
        <dbReference type="ARBA" id="ARBA00022692"/>
    </source>
</evidence>
<evidence type="ECO:0000313" key="7">
    <source>
        <dbReference type="EMBL" id="RKO83422.1"/>
    </source>
</evidence>
<dbReference type="AlphaFoldDB" id="A0A4P9VW94"/>
<keyword evidence="3 6" id="KW-0812">Transmembrane</keyword>
<organism evidence="7 8">
    <name type="scientific">Blyttiomyces helicus</name>
    <dbReference type="NCBI Taxonomy" id="388810"/>
    <lineage>
        <taxon>Eukaryota</taxon>
        <taxon>Fungi</taxon>
        <taxon>Fungi incertae sedis</taxon>
        <taxon>Chytridiomycota</taxon>
        <taxon>Chytridiomycota incertae sedis</taxon>
        <taxon>Chytridiomycetes</taxon>
        <taxon>Chytridiomycetes incertae sedis</taxon>
        <taxon>Blyttiomyces</taxon>
    </lineage>
</organism>